<evidence type="ECO:0000259" key="4">
    <source>
        <dbReference type="Pfam" id="PF13439"/>
    </source>
</evidence>
<reference evidence="5" key="1">
    <citation type="submission" date="2023-06" db="EMBL/GenBank/DDBJ databases">
        <authorList>
            <person name="Zeman M."/>
            <person name="Kubasova T."/>
            <person name="Jahodarova E."/>
            <person name="Nykrynova M."/>
            <person name="Rychlik I."/>
        </authorList>
    </citation>
    <scope>NUCLEOTIDE SEQUENCE</scope>
    <source>
        <strain evidence="5">15_COKtk</strain>
    </source>
</reference>
<organism evidence="5 6">
    <name type="scientific">Collinsella ihumii</name>
    <dbReference type="NCBI Taxonomy" id="1720204"/>
    <lineage>
        <taxon>Bacteria</taxon>
        <taxon>Bacillati</taxon>
        <taxon>Actinomycetota</taxon>
        <taxon>Coriobacteriia</taxon>
        <taxon>Coriobacteriales</taxon>
        <taxon>Coriobacteriaceae</taxon>
        <taxon>Collinsella</taxon>
    </lineage>
</organism>
<evidence type="ECO:0000256" key="1">
    <source>
        <dbReference type="ARBA" id="ARBA00022676"/>
    </source>
</evidence>
<dbReference type="InterPro" id="IPR001296">
    <property type="entry name" value="Glyco_trans_1"/>
</dbReference>
<protein>
    <submittedName>
        <fullName evidence="5">Glycosyltransferase family 4 protein</fullName>
    </submittedName>
</protein>
<evidence type="ECO:0000259" key="3">
    <source>
        <dbReference type="Pfam" id="PF00534"/>
    </source>
</evidence>
<accession>A0AAW7JPR3</accession>
<comment type="caution">
    <text evidence="5">The sequence shown here is derived from an EMBL/GenBank/DDBJ whole genome shotgun (WGS) entry which is preliminary data.</text>
</comment>
<dbReference type="Gene3D" id="3.40.50.2000">
    <property type="entry name" value="Glycogen Phosphorylase B"/>
    <property type="match status" value="2"/>
</dbReference>
<dbReference type="RefSeq" id="WP_289827240.1">
    <property type="nucleotide sequence ID" value="NZ_JAUEIR010000006.1"/>
</dbReference>
<name>A0AAW7JPR3_9ACTN</name>
<proteinExistence type="predicted"/>
<dbReference type="AlphaFoldDB" id="A0AAW7JPR3"/>
<dbReference type="PANTHER" id="PTHR12526:SF609">
    <property type="entry name" value="LIPOPOLYSACCHARIDE BIOSYNTHESIS PROTEIN"/>
    <property type="match status" value="1"/>
</dbReference>
<keyword evidence="2" id="KW-0808">Transferase</keyword>
<dbReference type="Pfam" id="PF13439">
    <property type="entry name" value="Glyco_transf_4"/>
    <property type="match status" value="1"/>
</dbReference>
<dbReference type="Pfam" id="PF00534">
    <property type="entry name" value="Glycos_transf_1"/>
    <property type="match status" value="1"/>
</dbReference>
<sequence length="401" mass="45119">MKVLFISLVALEDTREQNIYGDLLKVFRRHEHEILAVSPRERRTALPTEYDAAGDYPVLRVAIGNVTKNGPIEKGISLLRLSRQIEAAIDEFAPCFQPDLIIFATPPTTIYGLVARLKKKYKADTYLLLKDIFPQNSVDLGLMSKDGIKGILYKYFKRTERKTYQVADYIGCMSPANRDYLLEHERWLDDSRVEVNPNSLIPLEPHSISISAVREEFGLPVEQNLLVYGGNLGKPQAIDVLIEALKINEVDFAAHFVICGSGTERSKLESFFSEKQPSHATLLPNLSRIKFNELLGAANAGLILLDSRFTIPNYPSRLLSYLQAGLPVLVASDTVSDMGPIAEQNGFGIWCSSDNSQNLIATAATLFNSDYQSMGINGRRFFEQEYSAERSYRIIERHFDE</sequence>
<dbReference type="InterPro" id="IPR028098">
    <property type="entry name" value="Glyco_trans_4-like_N"/>
</dbReference>
<feature type="domain" description="Glycosyltransferase subfamily 4-like N-terminal" evidence="4">
    <location>
        <begin position="22"/>
        <end position="198"/>
    </location>
</feature>
<dbReference type="SUPFAM" id="SSF53756">
    <property type="entry name" value="UDP-Glycosyltransferase/glycogen phosphorylase"/>
    <property type="match status" value="1"/>
</dbReference>
<evidence type="ECO:0000313" key="6">
    <source>
        <dbReference type="Proteomes" id="UP001168505"/>
    </source>
</evidence>
<dbReference type="PANTHER" id="PTHR12526">
    <property type="entry name" value="GLYCOSYLTRANSFERASE"/>
    <property type="match status" value="1"/>
</dbReference>
<gene>
    <name evidence="5" type="ORF">QVN40_07475</name>
</gene>
<dbReference type="EMBL" id="JAUEIR010000006">
    <property type="protein sequence ID" value="MDN0069539.1"/>
    <property type="molecule type" value="Genomic_DNA"/>
</dbReference>
<keyword evidence="1" id="KW-0328">Glycosyltransferase</keyword>
<evidence type="ECO:0000256" key="2">
    <source>
        <dbReference type="ARBA" id="ARBA00022679"/>
    </source>
</evidence>
<dbReference type="Proteomes" id="UP001168505">
    <property type="component" value="Unassembled WGS sequence"/>
</dbReference>
<reference evidence="5" key="2">
    <citation type="submission" date="2023-08" db="EMBL/GenBank/DDBJ databases">
        <title>Identification and characterization of horizontal gene transfer across gut microbiota members of farm animals based on homology search.</title>
        <authorList>
            <person name="Schwarzerova J."/>
            <person name="Nykrynova M."/>
            <person name="Jureckova K."/>
            <person name="Cejkova D."/>
            <person name="Rychlik I."/>
        </authorList>
    </citation>
    <scope>NUCLEOTIDE SEQUENCE</scope>
    <source>
        <strain evidence="5">15_COKtk</strain>
    </source>
</reference>
<dbReference type="CDD" id="cd03794">
    <property type="entry name" value="GT4_WbuB-like"/>
    <property type="match status" value="1"/>
</dbReference>
<feature type="domain" description="Glycosyl transferase family 1" evidence="3">
    <location>
        <begin position="213"/>
        <end position="379"/>
    </location>
</feature>
<evidence type="ECO:0000313" key="5">
    <source>
        <dbReference type="EMBL" id="MDN0069539.1"/>
    </source>
</evidence>
<dbReference type="GO" id="GO:0016757">
    <property type="term" value="F:glycosyltransferase activity"/>
    <property type="evidence" value="ECO:0007669"/>
    <property type="project" value="UniProtKB-KW"/>
</dbReference>